<dbReference type="Proteomes" id="UP000499080">
    <property type="component" value="Unassembled WGS sequence"/>
</dbReference>
<protein>
    <submittedName>
        <fullName evidence="1">Uncharacterized protein</fullName>
    </submittedName>
</protein>
<dbReference type="AlphaFoldDB" id="A0A4Y2D005"/>
<evidence type="ECO:0000313" key="2">
    <source>
        <dbReference type="Proteomes" id="UP000499080"/>
    </source>
</evidence>
<accession>A0A4Y2D005</accession>
<gene>
    <name evidence="1" type="ORF">AVEN_23991_1</name>
</gene>
<dbReference type="EMBL" id="BGPR01000279">
    <property type="protein sequence ID" value="GBM10003.1"/>
    <property type="molecule type" value="Genomic_DNA"/>
</dbReference>
<reference evidence="1 2" key="1">
    <citation type="journal article" date="2019" name="Sci. Rep.">
        <title>Orb-weaving spider Araneus ventricosus genome elucidates the spidroin gene catalogue.</title>
        <authorList>
            <person name="Kono N."/>
            <person name="Nakamura H."/>
            <person name="Ohtoshi R."/>
            <person name="Moran D.A.P."/>
            <person name="Shinohara A."/>
            <person name="Yoshida Y."/>
            <person name="Fujiwara M."/>
            <person name="Mori M."/>
            <person name="Tomita M."/>
            <person name="Arakawa K."/>
        </authorList>
    </citation>
    <scope>NUCLEOTIDE SEQUENCE [LARGE SCALE GENOMIC DNA]</scope>
</reference>
<keyword evidence="2" id="KW-1185">Reference proteome</keyword>
<organism evidence="1 2">
    <name type="scientific">Araneus ventricosus</name>
    <name type="common">Orbweaver spider</name>
    <name type="synonym">Epeira ventricosa</name>
    <dbReference type="NCBI Taxonomy" id="182803"/>
    <lineage>
        <taxon>Eukaryota</taxon>
        <taxon>Metazoa</taxon>
        <taxon>Ecdysozoa</taxon>
        <taxon>Arthropoda</taxon>
        <taxon>Chelicerata</taxon>
        <taxon>Arachnida</taxon>
        <taxon>Araneae</taxon>
        <taxon>Araneomorphae</taxon>
        <taxon>Entelegynae</taxon>
        <taxon>Araneoidea</taxon>
        <taxon>Araneidae</taxon>
        <taxon>Araneus</taxon>
    </lineage>
</organism>
<proteinExistence type="predicted"/>
<comment type="caution">
    <text evidence="1">The sequence shown here is derived from an EMBL/GenBank/DDBJ whole genome shotgun (WGS) entry which is preliminary data.</text>
</comment>
<sequence length="76" mass="8326">MRSRLLRKRVLASPWMEIVGFESPPPEFVPPSGGVRAKPVMAPRTPASVLELLQRPSFKVPECQGRTGVTLLSNNG</sequence>
<evidence type="ECO:0000313" key="1">
    <source>
        <dbReference type="EMBL" id="GBM10003.1"/>
    </source>
</evidence>
<name>A0A4Y2D005_ARAVE</name>